<gene>
    <name evidence="2" type="ORF">WN71_001730</name>
</gene>
<evidence type="ECO:0000259" key="1">
    <source>
        <dbReference type="SMART" id="SM00421"/>
    </source>
</evidence>
<sequence length="326" mass="35707">MTARTHDHGVEELCEAGRGVYARALREGSVPDADAEDAPCLLGFGLLQHDRADPGQLRPVAPSVVLPRLLGTIEESIAQQRRRETRLADVFAPFLTIDAQVVPGVDPLAITVLDGLEHITAAITDAIEHSHEEALAIQPGRRSQTALTEALAKEQRFLSAGGRLRTLYQHTQRHSPFVLDHYEQLTGDYEVRTLDEVTDRLIVLDRTVAFVPGKSDRTLALEIRHPALVGFLVSAFDRLWRLATPLLPTPEHQPVRDGVTTRQRAIARLLVEGLTDAVIADRLGMNVRTARLHIAKLAATLGSESRAQLGYLIAESGILKPDGDLS</sequence>
<dbReference type="STRING" id="1428628.WN71_001730"/>
<dbReference type="Pfam" id="PF00196">
    <property type="entry name" value="GerE"/>
    <property type="match status" value="1"/>
</dbReference>
<dbReference type="EMBL" id="LAVA02000003">
    <property type="protein sequence ID" value="OIJ69622.1"/>
    <property type="molecule type" value="Genomic_DNA"/>
</dbReference>
<dbReference type="Proteomes" id="UP000034196">
    <property type="component" value="Unassembled WGS sequence"/>
</dbReference>
<protein>
    <submittedName>
        <fullName evidence="2">Helix-turn-helix transcriptional regulator</fullName>
    </submittedName>
</protein>
<dbReference type="RefSeq" id="WP_046581408.1">
    <property type="nucleotide sequence ID" value="NZ_LAVA02000003.1"/>
</dbReference>
<keyword evidence="3" id="KW-1185">Reference proteome</keyword>
<dbReference type="Gene3D" id="1.10.10.10">
    <property type="entry name" value="Winged helix-like DNA-binding domain superfamily/Winged helix DNA-binding domain"/>
    <property type="match status" value="1"/>
</dbReference>
<proteinExistence type="predicted"/>
<dbReference type="GO" id="GO:0006355">
    <property type="term" value="P:regulation of DNA-templated transcription"/>
    <property type="evidence" value="ECO:0007669"/>
    <property type="project" value="InterPro"/>
</dbReference>
<dbReference type="AlphaFoldDB" id="A0A1J4P7X2"/>
<name>A0A1J4P7X2_9ACTN</name>
<dbReference type="InterPro" id="IPR051797">
    <property type="entry name" value="TrmB-like"/>
</dbReference>
<dbReference type="SMART" id="SM00421">
    <property type="entry name" value="HTH_LUXR"/>
    <property type="match status" value="1"/>
</dbReference>
<dbReference type="PANTHER" id="PTHR34293">
    <property type="entry name" value="HTH-TYPE TRANSCRIPTIONAL REGULATOR TRMBL2"/>
    <property type="match status" value="1"/>
</dbReference>
<accession>A0A1J4P7X2</accession>
<feature type="domain" description="HTH luxR-type" evidence="1">
    <location>
        <begin position="256"/>
        <end position="313"/>
    </location>
</feature>
<dbReference type="GO" id="GO:0003677">
    <property type="term" value="F:DNA binding"/>
    <property type="evidence" value="ECO:0007669"/>
    <property type="project" value="InterPro"/>
</dbReference>
<evidence type="ECO:0000313" key="2">
    <source>
        <dbReference type="EMBL" id="OIJ69622.1"/>
    </source>
</evidence>
<dbReference type="InterPro" id="IPR016032">
    <property type="entry name" value="Sig_transdc_resp-reg_C-effctor"/>
</dbReference>
<dbReference type="InterPro" id="IPR036388">
    <property type="entry name" value="WH-like_DNA-bd_sf"/>
</dbReference>
<comment type="caution">
    <text evidence="2">The sequence shown here is derived from an EMBL/GenBank/DDBJ whole genome shotgun (WGS) entry which is preliminary data.</text>
</comment>
<dbReference type="OrthoDB" id="4307453at2"/>
<evidence type="ECO:0000313" key="3">
    <source>
        <dbReference type="Proteomes" id="UP000034196"/>
    </source>
</evidence>
<organism evidence="2 3">
    <name type="scientific">Streptomyces mangrovisoli</name>
    <dbReference type="NCBI Taxonomy" id="1428628"/>
    <lineage>
        <taxon>Bacteria</taxon>
        <taxon>Bacillati</taxon>
        <taxon>Actinomycetota</taxon>
        <taxon>Actinomycetes</taxon>
        <taxon>Kitasatosporales</taxon>
        <taxon>Streptomycetaceae</taxon>
        <taxon>Streptomyces</taxon>
    </lineage>
</organism>
<dbReference type="InterPro" id="IPR000792">
    <property type="entry name" value="Tscrpt_reg_LuxR_C"/>
</dbReference>
<reference evidence="2" key="1">
    <citation type="submission" date="2016-10" db="EMBL/GenBank/DDBJ databases">
        <title>Genome sequence of Streptomyces mangrovisoli MUSC 149.</title>
        <authorList>
            <person name="Lee L.-H."/>
            <person name="Ser H.-L."/>
        </authorList>
    </citation>
    <scope>NUCLEOTIDE SEQUENCE [LARGE SCALE GENOMIC DNA]</scope>
    <source>
        <strain evidence="2">MUSC 149</strain>
    </source>
</reference>
<dbReference type="PANTHER" id="PTHR34293:SF1">
    <property type="entry name" value="HTH-TYPE TRANSCRIPTIONAL REGULATOR TRMBL2"/>
    <property type="match status" value="1"/>
</dbReference>
<dbReference type="SUPFAM" id="SSF46894">
    <property type="entry name" value="C-terminal effector domain of the bipartite response regulators"/>
    <property type="match status" value="1"/>
</dbReference>